<dbReference type="OrthoDB" id="203908at2759"/>
<dbReference type="STRING" id="105785.A0A2J7PI96"/>
<dbReference type="InterPro" id="IPR011032">
    <property type="entry name" value="GroES-like_sf"/>
</dbReference>
<dbReference type="InterPro" id="IPR052100">
    <property type="entry name" value="SV-ATPase_mito-regulator"/>
</dbReference>
<comment type="caution">
    <text evidence="3">The sequence shown here is derived from an EMBL/GenBank/DDBJ whole genome shotgun (WGS) entry which is preliminary data.</text>
</comment>
<reference evidence="3 4" key="1">
    <citation type="submission" date="2017-12" db="EMBL/GenBank/DDBJ databases">
        <title>Hemimetabolous genomes reveal molecular basis of termite eusociality.</title>
        <authorList>
            <person name="Harrison M.C."/>
            <person name="Jongepier E."/>
            <person name="Robertson H.M."/>
            <person name="Arning N."/>
            <person name="Bitard-Feildel T."/>
            <person name="Chao H."/>
            <person name="Childers C.P."/>
            <person name="Dinh H."/>
            <person name="Doddapaneni H."/>
            <person name="Dugan S."/>
            <person name="Gowin J."/>
            <person name="Greiner C."/>
            <person name="Han Y."/>
            <person name="Hu H."/>
            <person name="Hughes D.S.T."/>
            <person name="Huylmans A.-K."/>
            <person name="Kemena C."/>
            <person name="Kremer L.P.M."/>
            <person name="Lee S.L."/>
            <person name="Lopez-Ezquerra A."/>
            <person name="Mallet L."/>
            <person name="Monroy-Kuhn J.M."/>
            <person name="Moser A."/>
            <person name="Murali S.C."/>
            <person name="Muzny D.M."/>
            <person name="Otani S."/>
            <person name="Piulachs M.-D."/>
            <person name="Poelchau M."/>
            <person name="Qu J."/>
            <person name="Schaub F."/>
            <person name="Wada-Katsumata A."/>
            <person name="Worley K.C."/>
            <person name="Xie Q."/>
            <person name="Ylla G."/>
            <person name="Poulsen M."/>
            <person name="Gibbs R.A."/>
            <person name="Schal C."/>
            <person name="Richards S."/>
            <person name="Belles X."/>
            <person name="Korb J."/>
            <person name="Bornberg-Bauer E."/>
        </authorList>
    </citation>
    <scope>NUCLEOTIDE SEQUENCE [LARGE SCALE GENOMIC DNA]</scope>
    <source>
        <tissue evidence="3">Whole body</tissue>
    </source>
</reference>
<sequence>MMSAGEEVRSVVLTGYGGYECLKVKPWPIQALGAGDVRVAVAICGVNFSDLYTRQGMLRELQPPLVLGTECVGEVTAVGAAVAHIKVGDHVLCYKFTGGLYRDHVVVAASHCFVLPPGMSYEDSAALPANYLTAYFCVHDIGHMRAGQSIFISSCAGGVGWAATQLACSAGDVTIFGTCSPEKHDAVRENGVTHPLTYDGYEQELLKHSPDGVDIIIDNMASSAFTINQRLLKPLGRIVVIGANSMVTDSQKFGWWSFLRLWWSTKNVSARDLIMQNRVVAGLHLGLLMERQPNTIQSAMSHLFQLYEQGKIKPHIDSIWPFDKVVEAMRLLAERKNVGKVLLRVETADK</sequence>
<dbReference type="InParanoid" id="A0A2J7PI96"/>
<dbReference type="EMBL" id="NEVH01025128">
    <property type="protein sequence ID" value="PNF16067.1"/>
    <property type="molecule type" value="Genomic_DNA"/>
</dbReference>
<proteinExistence type="predicted"/>
<dbReference type="Gene3D" id="3.90.180.10">
    <property type="entry name" value="Medium-chain alcohol dehydrogenases, catalytic domain"/>
    <property type="match status" value="1"/>
</dbReference>
<gene>
    <name evidence="3" type="ORF">B7P43_G04581</name>
</gene>
<evidence type="ECO:0000259" key="2">
    <source>
        <dbReference type="SMART" id="SM00829"/>
    </source>
</evidence>
<keyword evidence="4" id="KW-1185">Reference proteome</keyword>
<feature type="domain" description="Enoyl reductase (ER)" evidence="2">
    <location>
        <begin position="17"/>
        <end position="343"/>
    </location>
</feature>
<protein>
    <recommendedName>
        <fullName evidence="2">Enoyl reductase (ER) domain-containing protein</fullName>
    </recommendedName>
</protein>
<dbReference type="EMBL" id="NEVH01025128">
    <property type="protein sequence ID" value="PNF16066.1"/>
    <property type="molecule type" value="Genomic_DNA"/>
</dbReference>
<dbReference type="CDD" id="cd08275">
    <property type="entry name" value="MDR3"/>
    <property type="match status" value="1"/>
</dbReference>
<accession>A0A2J7PI96</accession>
<dbReference type="Proteomes" id="UP000235965">
    <property type="component" value="Unassembled WGS sequence"/>
</dbReference>
<dbReference type="InterPro" id="IPR036291">
    <property type="entry name" value="NAD(P)-bd_dom_sf"/>
</dbReference>
<dbReference type="GO" id="GO:0016491">
    <property type="term" value="F:oxidoreductase activity"/>
    <property type="evidence" value="ECO:0007669"/>
    <property type="project" value="UniProtKB-KW"/>
</dbReference>
<dbReference type="SUPFAM" id="SSF50129">
    <property type="entry name" value="GroES-like"/>
    <property type="match status" value="1"/>
</dbReference>
<dbReference type="AlphaFoldDB" id="A0A2J7PI96"/>
<evidence type="ECO:0000256" key="1">
    <source>
        <dbReference type="ARBA" id="ARBA00023002"/>
    </source>
</evidence>
<dbReference type="PANTHER" id="PTHR44054:SF1">
    <property type="entry name" value="SYNAPTIC VESICLE MEMBRANE PROTEIN VAT-1 HOMOLOG"/>
    <property type="match status" value="1"/>
</dbReference>
<dbReference type="PANTHER" id="PTHR44054">
    <property type="entry name" value="SYNAPTIC VESICLE MEMBRANE PROTEIN VAT-1 HOMOLOG-LIKE"/>
    <property type="match status" value="1"/>
</dbReference>
<dbReference type="Gene3D" id="3.40.50.720">
    <property type="entry name" value="NAD(P)-binding Rossmann-like Domain"/>
    <property type="match status" value="1"/>
</dbReference>
<organism evidence="3 4">
    <name type="scientific">Cryptotermes secundus</name>
    <dbReference type="NCBI Taxonomy" id="105785"/>
    <lineage>
        <taxon>Eukaryota</taxon>
        <taxon>Metazoa</taxon>
        <taxon>Ecdysozoa</taxon>
        <taxon>Arthropoda</taxon>
        <taxon>Hexapoda</taxon>
        <taxon>Insecta</taxon>
        <taxon>Pterygota</taxon>
        <taxon>Neoptera</taxon>
        <taxon>Polyneoptera</taxon>
        <taxon>Dictyoptera</taxon>
        <taxon>Blattodea</taxon>
        <taxon>Blattoidea</taxon>
        <taxon>Termitoidae</taxon>
        <taxon>Kalotermitidae</taxon>
        <taxon>Cryptotermitinae</taxon>
        <taxon>Cryptotermes</taxon>
    </lineage>
</organism>
<dbReference type="InterPro" id="IPR013154">
    <property type="entry name" value="ADH-like_N"/>
</dbReference>
<name>A0A2J7PI96_9NEOP</name>
<evidence type="ECO:0000313" key="4">
    <source>
        <dbReference type="Proteomes" id="UP000235965"/>
    </source>
</evidence>
<dbReference type="SMART" id="SM00829">
    <property type="entry name" value="PKS_ER"/>
    <property type="match status" value="1"/>
</dbReference>
<dbReference type="Pfam" id="PF08240">
    <property type="entry name" value="ADH_N"/>
    <property type="match status" value="1"/>
</dbReference>
<evidence type="ECO:0000313" key="3">
    <source>
        <dbReference type="EMBL" id="PNF16067.1"/>
    </source>
</evidence>
<dbReference type="InterPro" id="IPR020843">
    <property type="entry name" value="ER"/>
</dbReference>
<keyword evidence="1" id="KW-0560">Oxidoreductase</keyword>
<dbReference type="Pfam" id="PF13602">
    <property type="entry name" value="ADH_zinc_N_2"/>
    <property type="match status" value="1"/>
</dbReference>
<dbReference type="SUPFAM" id="SSF51735">
    <property type="entry name" value="NAD(P)-binding Rossmann-fold domains"/>
    <property type="match status" value="1"/>
</dbReference>